<dbReference type="PROSITE" id="PS00166">
    <property type="entry name" value="ENOYL_COA_HYDRATASE"/>
    <property type="match status" value="1"/>
</dbReference>
<organism evidence="3 4">
    <name type="scientific">Candidatus Litorirhabdus singularis</name>
    <dbReference type="NCBI Taxonomy" id="2518993"/>
    <lineage>
        <taxon>Bacteria</taxon>
        <taxon>Pseudomonadati</taxon>
        <taxon>Pseudomonadota</taxon>
        <taxon>Gammaproteobacteria</taxon>
        <taxon>Cellvibrionales</taxon>
        <taxon>Halieaceae</taxon>
        <taxon>Candidatus Litorirhabdus</taxon>
    </lineage>
</organism>
<evidence type="ECO:0000313" key="4">
    <source>
        <dbReference type="Proteomes" id="UP001143362"/>
    </source>
</evidence>
<dbReference type="Gene3D" id="1.10.12.10">
    <property type="entry name" value="Lyase 2-enoyl-coa Hydratase, Chain A, domain 2"/>
    <property type="match status" value="1"/>
</dbReference>
<dbReference type="Gene3D" id="3.90.226.10">
    <property type="entry name" value="2-enoyl-CoA Hydratase, Chain A, domain 1"/>
    <property type="match status" value="1"/>
</dbReference>
<dbReference type="PANTHER" id="PTHR42964:SF1">
    <property type="entry name" value="POLYKETIDE BIOSYNTHESIS ENOYL-COA HYDRATASE PKSH-RELATED"/>
    <property type="match status" value="1"/>
</dbReference>
<sequence length="265" mass="27978">MTDSSVSITTDERGVAIVQLNRAAKHNAFDDEVIAELDIAFEAIAAQQDLRAVVLASAGKSFSAGADLGWMQRMANYSHEENLQDARALAEMLRKLKHLPQPTLARVQGASYGGGVGLVSCCDLAIGTPHASFCLSEVKIGLLPATIAPYVIAAIGQRATLRYSVTAEVMSAATALELGLLSSVVAAEELDAAVEAMLDSLLANGPAAMQAAKQLMNELAGRAIDADLIETTCKAIADIRVSAEGQDGLQAFLNKQTPNWRQDRV</sequence>
<dbReference type="InterPro" id="IPR001753">
    <property type="entry name" value="Enoyl-CoA_hydra/iso"/>
</dbReference>
<comment type="similarity">
    <text evidence="1 2">Belongs to the enoyl-CoA hydratase/isomerase family.</text>
</comment>
<evidence type="ECO:0000313" key="3">
    <source>
        <dbReference type="EMBL" id="MCX2979470.1"/>
    </source>
</evidence>
<dbReference type="EMBL" id="SHNN01000001">
    <property type="protein sequence ID" value="MCX2979470.1"/>
    <property type="molecule type" value="Genomic_DNA"/>
</dbReference>
<evidence type="ECO:0000256" key="1">
    <source>
        <dbReference type="ARBA" id="ARBA00005254"/>
    </source>
</evidence>
<dbReference type="InterPro" id="IPR014748">
    <property type="entry name" value="Enoyl-CoA_hydra_C"/>
</dbReference>
<dbReference type="InterPro" id="IPR018376">
    <property type="entry name" value="Enoyl-CoA_hyd/isom_CS"/>
</dbReference>
<dbReference type="PANTHER" id="PTHR42964">
    <property type="entry name" value="ENOYL-COA HYDRATASE"/>
    <property type="match status" value="1"/>
</dbReference>
<dbReference type="InterPro" id="IPR051683">
    <property type="entry name" value="Enoyl-CoA_Hydratase/Isomerase"/>
</dbReference>
<proteinExistence type="inferred from homology"/>
<comment type="caution">
    <text evidence="3">The sequence shown here is derived from an EMBL/GenBank/DDBJ whole genome shotgun (WGS) entry which is preliminary data.</text>
</comment>
<dbReference type="Pfam" id="PF00378">
    <property type="entry name" value="ECH_1"/>
    <property type="match status" value="1"/>
</dbReference>
<accession>A0ABT3TBB4</accession>
<evidence type="ECO:0000256" key="2">
    <source>
        <dbReference type="RuleBase" id="RU003707"/>
    </source>
</evidence>
<dbReference type="CDD" id="cd06558">
    <property type="entry name" value="crotonase-like"/>
    <property type="match status" value="1"/>
</dbReference>
<protein>
    <submittedName>
        <fullName evidence="3">Enoyl-CoA hydratase/isomerase family protein</fullName>
    </submittedName>
</protein>
<dbReference type="SUPFAM" id="SSF52096">
    <property type="entry name" value="ClpP/crotonase"/>
    <property type="match status" value="1"/>
</dbReference>
<gene>
    <name evidence="3" type="ORF">EYC98_01190</name>
</gene>
<dbReference type="Proteomes" id="UP001143362">
    <property type="component" value="Unassembled WGS sequence"/>
</dbReference>
<keyword evidence="4" id="KW-1185">Reference proteome</keyword>
<reference evidence="3" key="1">
    <citation type="submission" date="2019-02" db="EMBL/GenBank/DDBJ databases">
        <authorList>
            <person name="Li S.-H."/>
        </authorList>
    </citation>
    <scope>NUCLEOTIDE SEQUENCE</scope>
    <source>
        <strain evidence="3">IMCC14734</strain>
    </source>
</reference>
<dbReference type="RefSeq" id="WP_279243471.1">
    <property type="nucleotide sequence ID" value="NZ_SHNN01000001.1"/>
</dbReference>
<dbReference type="InterPro" id="IPR029045">
    <property type="entry name" value="ClpP/crotonase-like_dom_sf"/>
</dbReference>
<name>A0ABT3TBB4_9GAMM</name>